<evidence type="ECO:0000313" key="2">
    <source>
        <dbReference type="Proteomes" id="UP001460270"/>
    </source>
</evidence>
<name>A0AAW0Q0P3_9GOBI</name>
<dbReference type="GO" id="GO:0043240">
    <property type="term" value="C:Fanconi anaemia nuclear complex"/>
    <property type="evidence" value="ECO:0007669"/>
    <property type="project" value="InterPro"/>
</dbReference>
<dbReference type="AlphaFoldDB" id="A0AAW0Q0P3"/>
<dbReference type="PANTHER" id="PTHR15254">
    <property type="entry name" value="FANCONI ANEMIA GROUP G PROTEIN FAMILY MEMBER"/>
    <property type="match status" value="1"/>
</dbReference>
<sequence length="555" mass="62330">MSTATSLLESWIKENNDLVTKWKKLTEEMLRKDQRLPNLRCLSLEFHKLLNKIQGAPLLKGVTQLELTVMYNACAFSVALSEFSKVELLITNVIEKVLQISGCCPIPGSPDYNIFWRKVLEKSAKLTDLELCLGQLFCLQWATWLATQKCNLIQEIEKEILFIIEKKNKGQLLDSLLLVLEPQKLIELLHVCSLIGQGKVMLTSNETSSDGISLFPESIGDRSQLCQCTVSEHAHLQQLGNIQAEIQTLELLYSVLNLTHASDCSTGHDQLISSALLLSSPSLKNMLEVPSALTVLHSLALRSVHHERLSEGVEHYLDLLTVLHTDQPNLHHTIPILPRLADLYLEAAAVMLMVQRTSDCVALCDEVVGTTADLLPESLVLEESSMETEPSDADVDHDDKEAMVLWAGAANLLKGHCCIHLKDWKEAMTHYTSTHMVSKEGSKLFTLQKLKVFSFTGRGICFAQTDRLKEALKDLHLSLHAFPECVGAGLWCGEVLWRLGRRQEAAICWKKTWSFTSEPSKEDICIYLMEPPSNHMLDLSELQQRIEDLETDRNG</sequence>
<proteinExistence type="predicted"/>
<dbReference type="SUPFAM" id="SSF48452">
    <property type="entry name" value="TPR-like"/>
    <property type="match status" value="1"/>
</dbReference>
<dbReference type="Proteomes" id="UP001460270">
    <property type="component" value="Unassembled WGS sequence"/>
</dbReference>
<comment type="caution">
    <text evidence="1">The sequence shown here is derived from an EMBL/GenBank/DDBJ whole genome shotgun (WGS) entry which is preliminary data.</text>
</comment>
<dbReference type="InterPro" id="IPR039684">
    <property type="entry name" value="FANCG"/>
</dbReference>
<dbReference type="EMBL" id="JBBPFD010000003">
    <property type="protein sequence ID" value="KAK7934061.1"/>
    <property type="molecule type" value="Genomic_DNA"/>
</dbReference>
<gene>
    <name evidence="1" type="ORF">WMY93_004957</name>
</gene>
<accession>A0AAW0Q0P3</accession>
<reference evidence="2" key="1">
    <citation type="submission" date="2024-04" db="EMBL/GenBank/DDBJ databases">
        <title>Salinicola lusitanus LLJ914,a marine bacterium isolated from the Okinawa Trough.</title>
        <authorList>
            <person name="Li J."/>
        </authorList>
    </citation>
    <scope>NUCLEOTIDE SEQUENCE [LARGE SCALE GENOMIC DNA]</scope>
</reference>
<organism evidence="1 2">
    <name type="scientific">Mugilogobius chulae</name>
    <name type="common">yellowstripe goby</name>
    <dbReference type="NCBI Taxonomy" id="88201"/>
    <lineage>
        <taxon>Eukaryota</taxon>
        <taxon>Metazoa</taxon>
        <taxon>Chordata</taxon>
        <taxon>Craniata</taxon>
        <taxon>Vertebrata</taxon>
        <taxon>Euteleostomi</taxon>
        <taxon>Actinopterygii</taxon>
        <taxon>Neopterygii</taxon>
        <taxon>Teleostei</taxon>
        <taxon>Neoteleostei</taxon>
        <taxon>Acanthomorphata</taxon>
        <taxon>Gobiaria</taxon>
        <taxon>Gobiiformes</taxon>
        <taxon>Gobioidei</taxon>
        <taxon>Gobiidae</taxon>
        <taxon>Gobionellinae</taxon>
        <taxon>Mugilogobius</taxon>
    </lineage>
</organism>
<evidence type="ECO:0008006" key="3">
    <source>
        <dbReference type="Google" id="ProtNLM"/>
    </source>
</evidence>
<keyword evidence="2" id="KW-1185">Reference proteome</keyword>
<evidence type="ECO:0000313" key="1">
    <source>
        <dbReference type="EMBL" id="KAK7934061.1"/>
    </source>
</evidence>
<protein>
    <recommendedName>
        <fullName evidence="3">Fanconi anemia group G protein</fullName>
    </recommendedName>
</protein>
<dbReference type="PANTHER" id="PTHR15254:SF2">
    <property type="entry name" value="FANCONI ANEMIA GROUP G PROTEIN"/>
    <property type="match status" value="1"/>
</dbReference>
<dbReference type="GO" id="GO:0036297">
    <property type="term" value="P:interstrand cross-link repair"/>
    <property type="evidence" value="ECO:0007669"/>
    <property type="project" value="InterPro"/>
</dbReference>
<dbReference type="Gene3D" id="1.25.40.10">
    <property type="entry name" value="Tetratricopeptide repeat domain"/>
    <property type="match status" value="1"/>
</dbReference>
<dbReference type="InterPro" id="IPR011990">
    <property type="entry name" value="TPR-like_helical_dom_sf"/>
</dbReference>